<evidence type="ECO:0000256" key="3">
    <source>
        <dbReference type="ARBA" id="ARBA00022737"/>
    </source>
</evidence>
<evidence type="ECO:0000256" key="9">
    <source>
        <dbReference type="SAM" id="SignalP"/>
    </source>
</evidence>
<dbReference type="HOGENOM" id="CLU_007251_0_1_4"/>
<dbReference type="GO" id="GO:0016020">
    <property type="term" value="C:membrane"/>
    <property type="evidence" value="ECO:0007669"/>
    <property type="project" value="UniProtKB-SubCell"/>
</dbReference>
<feature type="repeat" description="TPR" evidence="8">
    <location>
        <begin position="305"/>
        <end position="338"/>
    </location>
</feature>
<dbReference type="Pfam" id="PF14559">
    <property type="entry name" value="TPR_19"/>
    <property type="match status" value="7"/>
</dbReference>
<evidence type="ECO:0000256" key="4">
    <source>
        <dbReference type="ARBA" id="ARBA00022803"/>
    </source>
</evidence>
<dbReference type="eggNOG" id="COG0457">
    <property type="taxonomic scope" value="Bacteria"/>
</dbReference>
<dbReference type="InterPro" id="IPR011990">
    <property type="entry name" value="TPR-like_helical_dom_sf"/>
</dbReference>
<proteinExistence type="inferred from homology"/>
<sequence>MVSGAFGKAALLAAIIALPVVSACDQISSSTPQQHIQKAKDFLDKGDPRASIIELKNALQQNPDNAEARLLLGEIYIKAQQGKDAEKELLRAQKLGVNEESIKVLLGQALLLQESYERVLNEVTPSTLTSPKNMAKIQQLHGEAQLGLGHLEQGCELFKQSAKIDPAYVPTYWGLSRCAAATKDLDHAKALLEQALKLDAKNADTWMWMGKLAQVRNEPEAAEAAYSDVLKIDPDHVDARLSLAFLHMSAGKFDTAQSEIGTARKVAPHNLRAKYLQALLGFRQAKYAAARDNLQEVLKDAPNHLPSILLFGMVSYELGSYEQAIQNFTKVLSQVPNSMYARKGLAAAWLKTGQPVRALDTLKPLLMMESRDLSVLTMAGEASLQAHEPAQARDYLQKAKAIDPKNAKLSTALSLSHMATGDSARAMAELESATAEDPGQTVADTLLILTHLRNSEFDKALAAINVLEKKSPNNPAVYNFRGAAYAGKKDFVNARKNFEHVLTLNPAYSSAAMNLAQIDLQESKPQAARKRYEAILAKDKNNLPALLALVKLASNKKEAVSWLEQAARANPSALQPRRLLAEHYLGINEAQKALNLAREAQTANPDDPDALDLLGATQLAAGETENALTSYQKLARLAPKSPLAHFKLASVQATAKNLDAAKASLNQALELKPDFLEAQAALISLELRSGKPADALKIAQQVQQQNPKMSAGFVFEGDIHIDQKQYDQAAKSYEKAFALDKSGLIAVKRHQAQSLAGSVKDSDARLLQWLKEQPKDTATRTYMAQAYMTRGQDKQAIEQYQILLRDAPGNLLALNNLAWLYHRAKDPRALAMAEQTYKLRPDAAFITDTLGWILFEQGKTARAVELLQKAVALAPTNPEIGFHYAVALAKAGDRQKARKQLEAVLASGLSFPQQDEAKALLKKW</sequence>
<accession>S6APF4</accession>
<keyword evidence="6" id="KW-0472">Membrane</keyword>
<dbReference type="Proteomes" id="UP000015559">
    <property type="component" value="Chromosome"/>
</dbReference>
<dbReference type="NCBIfam" id="TIGR02917">
    <property type="entry name" value="PEP_TPR_lipo"/>
    <property type="match status" value="1"/>
</dbReference>
<gene>
    <name evidence="10" type="ORF">SCD_n02995</name>
</gene>
<dbReference type="PANTHER" id="PTHR46208:SF1">
    <property type="entry name" value="MITOCHONDRIAL IMPORT RECEPTOR SUBUNIT TOM70"/>
    <property type="match status" value="1"/>
</dbReference>
<evidence type="ECO:0000313" key="10">
    <source>
        <dbReference type="EMBL" id="BAN36794.1"/>
    </source>
</evidence>
<feature type="repeat" description="TPR" evidence="8">
    <location>
        <begin position="475"/>
        <end position="508"/>
    </location>
</feature>
<evidence type="ECO:0000256" key="8">
    <source>
        <dbReference type="PROSITE-ProRule" id="PRU00339"/>
    </source>
</evidence>
<keyword evidence="11" id="KW-1185">Reference proteome</keyword>
<keyword evidence="5" id="KW-1133">Transmembrane helix</keyword>
<comment type="similarity">
    <text evidence="7">Belongs to the Tom70 family.</text>
</comment>
<protein>
    <submittedName>
        <fullName evidence="10">Uncharacterized protein</fullName>
    </submittedName>
</protein>
<keyword evidence="4 8" id="KW-0802">TPR repeat</keyword>
<dbReference type="PROSITE" id="PS50005">
    <property type="entry name" value="TPR"/>
    <property type="match status" value="7"/>
</dbReference>
<evidence type="ECO:0000256" key="5">
    <source>
        <dbReference type="ARBA" id="ARBA00022989"/>
    </source>
</evidence>
<dbReference type="Pfam" id="PF13432">
    <property type="entry name" value="TPR_16"/>
    <property type="match status" value="3"/>
</dbReference>
<evidence type="ECO:0000313" key="11">
    <source>
        <dbReference type="Proteomes" id="UP000015559"/>
    </source>
</evidence>
<dbReference type="InterPro" id="IPR019734">
    <property type="entry name" value="TPR_rpt"/>
</dbReference>
<evidence type="ECO:0000256" key="7">
    <source>
        <dbReference type="ARBA" id="ARBA00038030"/>
    </source>
</evidence>
<keyword evidence="2" id="KW-0812">Transmembrane</keyword>
<dbReference type="PANTHER" id="PTHR46208">
    <property type="entry name" value="MITOCHONDRIAL IMPORT RECEPTOR SUBUNIT TOM70"/>
    <property type="match status" value="1"/>
</dbReference>
<dbReference type="RefSeq" id="WP_009207244.1">
    <property type="nucleotide sequence ID" value="NC_022357.1"/>
</dbReference>
<dbReference type="STRING" id="1163617.SCD_n02995"/>
<feature type="repeat" description="TPR" evidence="8">
    <location>
        <begin position="608"/>
        <end position="641"/>
    </location>
</feature>
<dbReference type="AlphaFoldDB" id="S6APF4"/>
<dbReference type="InterPro" id="IPR014266">
    <property type="entry name" value="PEP-CTERM_TPR_PrsT"/>
</dbReference>
<feature type="signal peptide" evidence="9">
    <location>
        <begin position="1"/>
        <end position="23"/>
    </location>
</feature>
<feature type="repeat" description="TPR" evidence="8">
    <location>
        <begin position="844"/>
        <end position="877"/>
    </location>
</feature>
<feature type="repeat" description="TPR" evidence="8">
    <location>
        <begin position="203"/>
        <end position="236"/>
    </location>
</feature>
<feature type="repeat" description="TPR" evidence="8">
    <location>
        <begin position="710"/>
        <end position="743"/>
    </location>
</feature>
<keyword evidence="9" id="KW-0732">Signal</keyword>
<dbReference type="KEGG" id="sdr:SCD_n02995"/>
<comment type="subcellular location">
    <subcellularLocation>
        <location evidence="1">Membrane</location>
        <topology evidence="1">Single-pass membrane protein</topology>
    </subcellularLocation>
</comment>
<dbReference type="SUPFAM" id="SSF48452">
    <property type="entry name" value="TPR-like"/>
    <property type="match status" value="5"/>
</dbReference>
<dbReference type="Gene3D" id="1.25.40.10">
    <property type="entry name" value="Tetratricopeptide repeat domain"/>
    <property type="match status" value="5"/>
</dbReference>
<keyword evidence="3" id="KW-0677">Repeat</keyword>
<evidence type="ECO:0000256" key="1">
    <source>
        <dbReference type="ARBA" id="ARBA00004167"/>
    </source>
</evidence>
<dbReference type="EMBL" id="AP013066">
    <property type="protein sequence ID" value="BAN36794.1"/>
    <property type="molecule type" value="Genomic_DNA"/>
</dbReference>
<feature type="chain" id="PRO_5004546223" evidence="9">
    <location>
        <begin position="24"/>
        <end position="924"/>
    </location>
</feature>
<dbReference type="SMART" id="SM00028">
    <property type="entry name" value="TPR"/>
    <property type="match status" value="18"/>
</dbReference>
<reference evidence="10 11" key="1">
    <citation type="journal article" date="2012" name="Appl. Environ. Microbiol.">
        <title>Draft genome sequence of a psychrotolerant sulfur-oxidizing bacterium, Sulfuricella denitrificans skB26, and proteomic insights into cold adaptation.</title>
        <authorList>
            <person name="Watanabe T."/>
            <person name="Kojima H."/>
            <person name="Fukui M."/>
        </authorList>
    </citation>
    <scope>NUCLEOTIDE SEQUENCE [LARGE SCALE GENOMIC DNA]</scope>
    <source>
        <strain evidence="11">skB26</strain>
    </source>
</reference>
<evidence type="ECO:0000256" key="6">
    <source>
        <dbReference type="ARBA" id="ARBA00023136"/>
    </source>
</evidence>
<evidence type="ECO:0000256" key="2">
    <source>
        <dbReference type="ARBA" id="ARBA00022692"/>
    </source>
</evidence>
<feature type="repeat" description="TPR" evidence="8">
    <location>
        <begin position="642"/>
        <end position="675"/>
    </location>
</feature>
<name>S6APF4_SULDS</name>
<organism evidence="10 11">
    <name type="scientific">Sulfuricella denitrificans (strain DSM 22764 / NBRC 105220 / skB26)</name>
    <dbReference type="NCBI Taxonomy" id="1163617"/>
    <lineage>
        <taxon>Bacteria</taxon>
        <taxon>Pseudomonadati</taxon>
        <taxon>Pseudomonadota</taxon>
        <taxon>Betaproteobacteria</taxon>
        <taxon>Nitrosomonadales</taxon>
        <taxon>Sulfuricellaceae</taxon>
        <taxon>Sulfuricella</taxon>
    </lineage>
</organism>